<dbReference type="Gene3D" id="3.30.40.10">
    <property type="entry name" value="Zinc/RING finger domain, C3HC4 (zinc finger)"/>
    <property type="match status" value="1"/>
</dbReference>
<comment type="pathway">
    <text evidence="2">Protein modification; protein sumoylation.</text>
</comment>
<dbReference type="InterPro" id="IPR026846">
    <property type="entry name" value="Nse2(Mms21)"/>
</dbReference>
<dbReference type="GO" id="GO:0005634">
    <property type="term" value="C:nucleus"/>
    <property type="evidence" value="ECO:0007669"/>
    <property type="project" value="UniProtKB-SubCell"/>
</dbReference>
<keyword evidence="8" id="KW-0862">Zinc</keyword>
<dbReference type="VEuPathDB" id="PiroplasmaDB:TA20410"/>
<dbReference type="GO" id="GO:0061665">
    <property type="term" value="F:SUMO ligase activity"/>
    <property type="evidence" value="ECO:0007669"/>
    <property type="project" value="TreeGrafter"/>
</dbReference>
<sequence length="221" mass="26294">MENNDVQNELFGMTQAWSRYNDYIYILTNQLLSLTYAHKYFGTEESGNVLKEIFNNLYTEIEALNKFENNNTNKSIKYIEKRDNFNFNKIHKIISEILNNTSKRSESPKSIGRRASTDSEELQIEELKSTFSDQCPISRSTIIQPVTQKYCDDNNTCEHIFERNNILQFLRNRNFIECPVIGCNKKVYKVYLHKDLELDYFKKNQKFHKYIENITSKPLFF</sequence>
<feature type="domain" description="SP-RING-type" evidence="10">
    <location>
        <begin position="120"/>
        <end position="184"/>
    </location>
</feature>
<organism evidence="11">
    <name type="scientific">Theileria annulata</name>
    <dbReference type="NCBI Taxonomy" id="5874"/>
    <lineage>
        <taxon>Eukaryota</taxon>
        <taxon>Sar</taxon>
        <taxon>Alveolata</taxon>
        <taxon>Apicomplexa</taxon>
        <taxon>Aconoidasida</taxon>
        <taxon>Piroplasmida</taxon>
        <taxon>Theileriidae</taxon>
        <taxon>Theileria</taxon>
    </lineage>
</organism>
<dbReference type="GO" id="GO:0016925">
    <property type="term" value="P:protein sumoylation"/>
    <property type="evidence" value="ECO:0007669"/>
    <property type="project" value="UniProtKB-UniPathway"/>
</dbReference>
<dbReference type="InterPro" id="IPR013083">
    <property type="entry name" value="Znf_RING/FYVE/PHD"/>
</dbReference>
<evidence type="ECO:0000256" key="4">
    <source>
        <dbReference type="ARBA" id="ARBA00022679"/>
    </source>
</evidence>
<dbReference type="PANTHER" id="PTHR21330">
    <property type="entry name" value="E3 SUMO-PROTEIN LIGASE NSE2"/>
    <property type="match status" value="1"/>
</dbReference>
<accession>A0A3B0N3K0</accession>
<evidence type="ECO:0000259" key="10">
    <source>
        <dbReference type="Pfam" id="PF11789"/>
    </source>
</evidence>
<comment type="subcellular location">
    <subcellularLocation>
        <location evidence="1">Nucleus</location>
    </subcellularLocation>
</comment>
<dbReference type="InterPro" id="IPR004181">
    <property type="entry name" value="Znf_MIZ"/>
</dbReference>
<evidence type="ECO:0000256" key="3">
    <source>
        <dbReference type="ARBA" id="ARBA00008212"/>
    </source>
</evidence>
<reference evidence="11" key="1">
    <citation type="submission" date="2018-07" db="EMBL/GenBank/DDBJ databases">
        <authorList>
            <person name="Quirk P.G."/>
            <person name="Krulwich T.A."/>
        </authorList>
    </citation>
    <scope>NUCLEOTIDE SEQUENCE</scope>
    <source>
        <strain evidence="11">Anand</strain>
    </source>
</reference>
<keyword evidence="4" id="KW-0808">Transferase</keyword>
<gene>
    <name evidence="11" type="ORF">TAT_000053600</name>
    <name evidence="12" type="ORF">TAV_000053300</name>
</gene>
<name>A0A3B0N3K0_THEAN</name>
<evidence type="ECO:0000256" key="7">
    <source>
        <dbReference type="ARBA" id="ARBA00022786"/>
    </source>
</evidence>
<keyword evidence="6 11" id="KW-0863">Zinc-finger</keyword>
<dbReference type="EMBL" id="UIVS01000001">
    <property type="protein sequence ID" value="SVP89832.1"/>
    <property type="molecule type" value="Genomic_DNA"/>
</dbReference>
<keyword evidence="9" id="KW-0539">Nucleus</keyword>
<dbReference type="AlphaFoldDB" id="A0A3B0N3K0"/>
<dbReference type="Pfam" id="PF11789">
    <property type="entry name" value="zf-Nse"/>
    <property type="match status" value="1"/>
</dbReference>
<evidence type="ECO:0000256" key="1">
    <source>
        <dbReference type="ARBA" id="ARBA00004123"/>
    </source>
</evidence>
<protein>
    <submittedName>
        <fullName evidence="11">Zinc-finger of the MIZ type in Nse subunit, putative</fullName>
    </submittedName>
</protein>
<dbReference type="PANTHER" id="PTHR21330:SF1">
    <property type="entry name" value="E3 SUMO-PROTEIN LIGASE NSE2"/>
    <property type="match status" value="1"/>
</dbReference>
<evidence type="ECO:0000256" key="9">
    <source>
        <dbReference type="ARBA" id="ARBA00023242"/>
    </source>
</evidence>
<evidence type="ECO:0000256" key="8">
    <source>
        <dbReference type="ARBA" id="ARBA00022833"/>
    </source>
</evidence>
<dbReference type="GO" id="GO:0030915">
    <property type="term" value="C:Smc5-Smc6 complex"/>
    <property type="evidence" value="ECO:0007669"/>
    <property type="project" value="InterPro"/>
</dbReference>
<evidence type="ECO:0000256" key="6">
    <source>
        <dbReference type="ARBA" id="ARBA00022771"/>
    </source>
</evidence>
<dbReference type="EMBL" id="UIVT01000001">
    <property type="protein sequence ID" value="SVP88680.1"/>
    <property type="molecule type" value="Genomic_DNA"/>
</dbReference>
<comment type="similarity">
    <text evidence="3">Belongs to the NSE2 family.</text>
</comment>
<evidence type="ECO:0000313" key="11">
    <source>
        <dbReference type="EMBL" id="SVP88680.1"/>
    </source>
</evidence>
<keyword evidence="7" id="KW-0833">Ubl conjugation pathway</keyword>
<dbReference type="UniPathway" id="UPA00886"/>
<dbReference type="GO" id="GO:0008270">
    <property type="term" value="F:zinc ion binding"/>
    <property type="evidence" value="ECO:0007669"/>
    <property type="project" value="UniProtKB-KW"/>
</dbReference>
<evidence type="ECO:0000256" key="2">
    <source>
        <dbReference type="ARBA" id="ARBA00004718"/>
    </source>
</evidence>
<proteinExistence type="inferred from homology"/>
<keyword evidence="5" id="KW-0479">Metal-binding</keyword>
<evidence type="ECO:0000256" key="5">
    <source>
        <dbReference type="ARBA" id="ARBA00022723"/>
    </source>
</evidence>
<dbReference type="CDD" id="cd16651">
    <property type="entry name" value="SPL-RING_NSE2"/>
    <property type="match status" value="1"/>
</dbReference>
<evidence type="ECO:0000313" key="12">
    <source>
        <dbReference type="EMBL" id="SVP89832.1"/>
    </source>
</evidence>
<dbReference type="GO" id="GO:0000724">
    <property type="term" value="P:double-strand break repair via homologous recombination"/>
    <property type="evidence" value="ECO:0007669"/>
    <property type="project" value="InterPro"/>
</dbReference>